<dbReference type="Proteomes" id="UP000054564">
    <property type="component" value="Unassembled WGS sequence"/>
</dbReference>
<evidence type="ECO:0000313" key="2">
    <source>
        <dbReference type="Proteomes" id="UP000054564"/>
    </source>
</evidence>
<name>A0A0L0USF7_9BASI</name>
<sequence>MEETWARSSHLAVYAGLSGHLFNKATAPLSTLRRSVTCSRQNSPRSCQVPSPVSVVLLAYWASRTKLDWMVASESVSGAASRFKLGGSVAERIANRLKPKGPGVDDSLGSRRPSLCRMAAPDIDWDATIRSGFAGSNHSSSVCGLFIFTTF</sequence>
<accession>A0A0L0USF7</accession>
<keyword evidence="2" id="KW-1185">Reference proteome</keyword>
<comment type="caution">
    <text evidence="1">The sequence shown here is derived from an EMBL/GenBank/DDBJ whole genome shotgun (WGS) entry which is preliminary data.</text>
</comment>
<dbReference type="EMBL" id="AJIL01000289">
    <property type="protein sequence ID" value="KNE89925.1"/>
    <property type="molecule type" value="Genomic_DNA"/>
</dbReference>
<reference evidence="2" key="1">
    <citation type="submission" date="2014-03" db="EMBL/GenBank/DDBJ databases">
        <title>The Genome Sequence of Puccinia striiformis f. sp. tritici PST-78.</title>
        <authorList>
            <consortium name="The Broad Institute Genome Sequencing Platform"/>
            <person name="Cuomo C."/>
            <person name="Hulbert S."/>
            <person name="Chen X."/>
            <person name="Walker B."/>
            <person name="Young S.K."/>
            <person name="Zeng Q."/>
            <person name="Gargeya S."/>
            <person name="Fitzgerald M."/>
            <person name="Haas B."/>
            <person name="Abouelleil A."/>
            <person name="Alvarado L."/>
            <person name="Arachchi H.M."/>
            <person name="Berlin A.M."/>
            <person name="Chapman S.B."/>
            <person name="Goldberg J."/>
            <person name="Griggs A."/>
            <person name="Gujja S."/>
            <person name="Hansen M."/>
            <person name="Howarth C."/>
            <person name="Imamovic A."/>
            <person name="Larimer J."/>
            <person name="McCowan C."/>
            <person name="Montmayeur A."/>
            <person name="Murphy C."/>
            <person name="Neiman D."/>
            <person name="Pearson M."/>
            <person name="Priest M."/>
            <person name="Roberts A."/>
            <person name="Saif S."/>
            <person name="Shea T."/>
            <person name="Sisk P."/>
            <person name="Sykes S."/>
            <person name="Wortman J."/>
            <person name="Nusbaum C."/>
            <person name="Birren B."/>
        </authorList>
    </citation>
    <scope>NUCLEOTIDE SEQUENCE [LARGE SCALE GENOMIC DNA]</scope>
    <source>
        <strain evidence="2">race PST-78</strain>
    </source>
</reference>
<dbReference type="AlphaFoldDB" id="A0A0L0USF7"/>
<gene>
    <name evidence="1" type="ORF">PSTG_16629</name>
</gene>
<protein>
    <submittedName>
        <fullName evidence="1">Uncharacterized protein</fullName>
    </submittedName>
</protein>
<proteinExistence type="predicted"/>
<evidence type="ECO:0000313" key="1">
    <source>
        <dbReference type="EMBL" id="KNE89925.1"/>
    </source>
</evidence>
<organism evidence="1 2">
    <name type="scientific">Puccinia striiformis f. sp. tritici PST-78</name>
    <dbReference type="NCBI Taxonomy" id="1165861"/>
    <lineage>
        <taxon>Eukaryota</taxon>
        <taxon>Fungi</taxon>
        <taxon>Dikarya</taxon>
        <taxon>Basidiomycota</taxon>
        <taxon>Pucciniomycotina</taxon>
        <taxon>Pucciniomycetes</taxon>
        <taxon>Pucciniales</taxon>
        <taxon>Pucciniaceae</taxon>
        <taxon>Puccinia</taxon>
    </lineage>
</organism>